<keyword evidence="3" id="KW-1185">Reference proteome</keyword>
<keyword evidence="1" id="KW-0732">Signal</keyword>
<feature type="chain" id="PRO_5029737280" evidence="1">
    <location>
        <begin position="21"/>
        <end position="318"/>
    </location>
</feature>
<sequence length="318" mass="36182">MFFKLILTLFILLNFSFALQPTYYKTTQKDKTIITLNSNGNAYISLLSKDGNFTQKNAPYKLDGKNLTLNLPQISHQNFTIDENKISSKDDKKFSFKLVDENYYKSYLGKYENANGTAIIQQSGKNTLSFEFYPKFGKCEISEDIKLKDGLILGQNLVVNSLDSSTIFIISKKCPEISGKYKGDKNHEYTITHHSLGLLHQGVKVSQILSYLPKEQIQKNSNFITVLSPNGKKLFSFTSSGEDIKSIEILNDIYKTPNNVSLKSNYEDLKGLNFSQSRDGNFTILKSEFLNLSLYFSSNEVTKNPKTAKVKRAILEWR</sequence>
<proteinExistence type="predicted"/>
<dbReference type="RefSeq" id="WP_025803729.1">
    <property type="nucleotide sequence ID" value="NZ_CP053842.1"/>
</dbReference>
<gene>
    <name evidence="2" type="ORF">IMC76_06725</name>
</gene>
<protein>
    <submittedName>
        <fullName evidence="2">Uncharacterized protein</fullName>
    </submittedName>
</protein>
<evidence type="ECO:0000256" key="1">
    <source>
        <dbReference type="SAM" id="SignalP"/>
    </source>
</evidence>
<reference evidence="2 3" key="1">
    <citation type="submission" date="2020-10" db="EMBL/GenBank/DDBJ databases">
        <title>Campylobacter and Helicobacter PacBio genomes.</title>
        <authorList>
            <person name="Lane C."/>
        </authorList>
    </citation>
    <scope>NUCLEOTIDE SEQUENCE [LARGE SCALE GENOMIC DNA]</scope>
    <source>
        <strain evidence="2 3">2016D-0077</strain>
    </source>
</reference>
<dbReference type="AlphaFoldDB" id="A0A7M1LEZ8"/>
<organism evidence="2 3">
    <name type="scientific">Campylobacter corcagiensis</name>
    <dbReference type="NCBI Taxonomy" id="1448857"/>
    <lineage>
        <taxon>Bacteria</taxon>
        <taxon>Pseudomonadati</taxon>
        <taxon>Campylobacterota</taxon>
        <taxon>Epsilonproteobacteria</taxon>
        <taxon>Campylobacterales</taxon>
        <taxon>Campylobacteraceae</taxon>
        <taxon>Campylobacter</taxon>
    </lineage>
</organism>
<feature type="signal peptide" evidence="1">
    <location>
        <begin position="1"/>
        <end position="20"/>
    </location>
</feature>
<dbReference type="EMBL" id="CP063078">
    <property type="protein sequence ID" value="QOQ86903.1"/>
    <property type="molecule type" value="Genomic_DNA"/>
</dbReference>
<name>A0A7M1LEZ8_9BACT</name>
<evidence type="ECO:0000313" key="2">
    <source>
        <dbReference type="EMBL" id="QOQ86903.1"/>
    </source>
</evidence>
<dbReference type="Proteomes" id="UP000594749">
    <property type="component" value="Chromosome"/>
</dbReference>
<dbReference type="OrthoDB" id="423130at2"/>
<evidence type="ECO:0000313" key="3">
    <source>
        <dbReference type="Proteomes" id="UP000594749"/>
    </source>
</evidence>
<accession>A0A7M1LEZ8</accession>